<evidence type="ECO:0000256" key="1">
    <source>
        <dbReference type="ARBA" id="ARBA00004123"/>
    </source>
</evidence>
<dbReference type="PANTHER" id="PTHR45848:SF4">
    <property type="entry name" value="DUAL SPECIFICITY PROTEIN PHOSPHATASE 12"/>
    <property type="match status" value="1"/>
</dbReference>
<evidence type="ECO:0000256" key="4">
    <source>
        <dbReference type="ARBA" id="ARBA00022490"/>
    </source>
</evidence>
<dbReference type="SUPFAM" id="SSF52799">
    <property type="entry name" value="(Phosphotyrosine protein) phosphatases II"/>
    <property type="match status" value="1"/>
</dbReference>
<comment type="similarity">
    <text evidence="3">Belongs to the protein-tyrosine phosphatase family. Non-receptor class dual specificity subfamily.</text>
</comment>
<dbReference type="FunFam" id="3.90.190.10:FF:000056">
    <property type="entry name" value="Dual specificity phosphatase 12"/>
    <property type="match status" value="1"/>
</dbReference>
<evidence type="ECO:0000256" key="11">
    <source>
        <dbReference type="PIRSR" id="PIRSR000941-50"/>
    </source>
</evidence>
<comment type="caution">
    <text evidence="15">The sequence shown here is derived from an EMBL/GenBank/DDBJ whole genome shotgun (WGS) entry which is preliminary data.</text>
</comment>
<keyword evidence="4" id="KW-0963">Cytoplasm</keyword>
<dbReference type="Gene3D" id="3.90.190.10">
    <property type="entry name" value="Protein tyrosine phosphatase superfamily"/>
    <property type="match status" value="1"/>
</dbReference>
<dbReference type="PROSITE" id="PS50054">
    <property type="entry name" value="TYR_PHOSPHATASE_DUAL"/>
    <property type="match status" value="1"/>
</dbReference>
<evidence type="ECO:0000313" key="15">
    <source>
        <dbReference type="EMBL" id="KAG0324810.1"/>
    </source>
</evidence>
<feature type="compositionally biased region" description="Low complexity" evidence="12">
    <location>
        <begin position="203"/>
        <end position="221"/>
    </location>
</feature>
<keyword evidence="6" id="KW-0904">Protein phosphatase</keyword>
<keyword evidence="7" id="KW-0539">Nucleus</keyword>
<dbReference type="SMART" id="SM00195">
    <property type="entry name" value="DSPc"/>
    <property type="match status" value="1"/>
</dbReference>
<feature type="region of interest" description="Disordered" evidence="12">
    <location>
        <begin position="201"/>
        <end position="226"/>
    </location>
</feature>
<dbReference type="Proteomes" id="UP000738325">
    <property type="component" value="Unassembled WGS sequence"/>
</dbReference>
<dbReference type="GO" id="GO:0005634">
    <property type="term" value="C:nucleus"/>
    <property type="evidence" value="ECO:0007669"/>
    <property type="project" value="UniProtKB-SubCell"/>
</dbReference>
<dbReference type="Pfam" id="PF00782">
    <property type="entry name" value="DSPc"/>
    <property type="match status" value="1"/>
</dbReference>
<comment type="catalytic activity">
    <reaction evidence="9">
        <text>O-phospho-L-threonyl-[protein] + H2O = L-threonyl-[protein] + phosphate</text>
        <dbReference type="Rhea" id="RHEA:47004"/>
        <dbReference type="Rhea" id="RHEA-COMP:11060"/>
        <dbReference type="Rhea" id="RHEA-COMP:11605"/>
        <dbReference type="ChEBI" id="CHEBI:15377"/>
        <dbReference type="ChEBI" id="CHEBI:30013"/>
        <dbReference type="ChEBI" id="CHEBI:43474"/>
        <dbReference type="ChEBI" id="CHEBI:61977"/>
        <dbReference type="EC" id="3.1.3.16"/>
    </reaction>
</comment>
<evidence type="ECO:0000256" key="8">
    <source>
        <dbReference type="ARBA" id="ARBA00047761"/>
    </source>
</evidence>
<dbReference type="PIRSF" id="PIRSF000941">
    <property type="entry name" value="DUSP12"/>
    <property type="match status" value="1"/>
</dbReference>
<dbReference type="AlphaFoldDB" id="A0A9P6RRI6"/>
<evidence type="ECO:0000256" key="9">
    <source>
        <dbReference type="ARBA" id="ARBA00048336"/>
    </source>
</evidence>
<dbReference type="CDD" id="cd14498">
    <property type="entry name" value="DSP"/>
    <property type="match status" value="1"/>
</dbReference>
<evidence type="ECO:0000256" key="7">
    <source>
        <dbReference type="ARBA" id="ARBA00023242"/>
    </source>
</evidence>
<evidence type="ECO:0000256" key="3">
    <source>
        <dbReference type="ARBA" id="ARBA00008601"/>
    </source>
</evidence>
<sequence>MAFTSNNGFPEHPIFDVHTIREMQEIVPGLYLSGAQAAGALDYLKAFEITHVLQVTDIKMPPFPGEFVYKIIPVPDMDETNLIKHFPDTNKFIQEALDKGGRVLVHCQAGASRSVTIMCAYLMKTKGMTSSEALLFVQAKRPIAGPNDGFMDQLQLYGDIEFDVSTQRTEYRRFLIASMAAQREMFGYIDEMTLAADPTVIQGSGSASSSSSIPSPAATTGRPLPPLKCKKCRRALVSRESVVSHMPGEGQNAFQYRKRDGTLHISQAIQSDANAASSGNIVNTHSNNACQSYFVEPVEWIQGLHALEGKVSCPKCDSKLGTFNWSGEQCSCGTWVTPAFMLHKGKVDG</sequence>
<dbReference type="GO" id="GO:0005737">
    <property type="term" value="C:cytoplasm"/>
    <property type="evidence" value="ECO:0007669"/>
    <property type="project" value="UniProtKB-SubCell"/>
</dbReference>
<dbReference type="InterPro" id="IPR016278">
    <property type="entry name" value="DUSP12"/>
</dbReference>
<gene>
    <name evidence="15" type="primary">DUSP12</name>
    <name evidence="15" type="ORF">BGZ99_001426</name>
</gene>
<comment type="catalytic activity">
    <reaction evidence="8">
        <text>O-phospho-L-seryl-[protein] + H2O = L-seryl-[protein] + phosphate</text>
        <dbReference type="Rhea" id="RHEA:20629"/>
        <dbReference type="Rhea" id="RHEA-COMP:9863"/>
        <dbReference type="Rhea" id="RHEA-COMP:11604"/>
        <dbReference type="ChEBI" id="CHEBI:15377"/>
        <dbReference type="ChEBI" id="CHEBI:29999"/>
        <dbReference type="ChEBI" id="CHEBI:43474"/>
        <dbReference type="ChEBI" id="CHEBI:83421"/>
        <dbReference type="EC" id="3.1.3.16"/>
    </reaction>
</comment>
<evidence type="ECO:0000256" key="5">
    <source>
        <dbReference type="ARBA" id="ARBA00022801"/>
    </source>
</evidence>
<dbReference type="GO" id="GO:0008138">
    <property type="term" value="F:protein tyrosine/serine/threonine phosphatase activity"/>
    <property type="evidence" value="ECO:0007669"/>
    <property type="project" value="InterPro"/>
</dbReference>
<dbReference type="EMBL" id="JAAAIP010000136">
    <property type="protein sequence ID" value="KAG0324810.1"/>
    <property type="molecule type" value="Genomic_DNA"/>
</dbReference>
<feature type="active site" description="Phosphocysteine intermediate" evidence="11">
    <location>
        <position position="107"/>
    </location>
</feature>
<protein>
    <submittedName>
        <fullName evidence="15">Dual specificity phosphatase 12</fullName>
    </submittedName>
</protein>
<evidence type="ECO:0000313" key="16">
    <source>
        <dbReference type="Proteomes" id="UP000738325"/>
    </source>
</evidence>
<evidence type="ECO:0000256" key="2">
    <source>
        <dbReference type="ARBA" id="ARBA00004496"/>
    </source>
</evidence>
<evidence type="ECO:0000259" key="14">
    <source>
        <dbReference type="PROSITE" id="PS50056"/>
    </source>
</evidence>
<name>A0A9P6RRI6_9FUNG</name>
<accession>A0A9P6RRI6</accession>
<dbReference type="PANTHER" id="PTHR45848">
    <property type="entry name" value="DUAL SPECIFICITY PROTEIN PHOSPHATASE 12 FAMILY MEMBER"/>
    <property type="match status" value="1"/>
</dbReference>
<dbReference type="OrthoDB" id="2017893at2759"/>
<evidence type="ECO:0000256" key="6">
    <source>
        <dbReference type="ARBA" id="ARBA00022912"/>
    </source>
</evidence>
<evidence type="ECO:0000256" key="12">
    <source>
        <dbReference type="SAM" id="MobiDB-lite"/>
    </source>
</evidence>
<feature type="domain" description="Tyrosine specific protein phosphatases" evidence="14">
    <location>
        <begin position="84"/>
        <end position="142"/>
    </location>
</feature>
<dbReference type="InterPro" id="IPR000340">
    <property type="entry name" value="Dual-sp_phosphatase_cat-dom"/>
</dbReference>
<comment type="catalytic activity">
    <reaction evidence="10">
        <text>O-phospho-L-tyrosyl-[protein] + H2O = L-tyrosyl-[protein] + phosphate</text>
        <dbReference type="Rhea" id="RHEA:10684"/>
        <dbReference type="Rhea" id="RHEA-COMP:10136"/>
        <dbReference type="Rhea" id="RHEA-COMP:20101"/>
        <dbReference type="ChEBI" id="CHEBI:15377"/>
        <dbReference type="ChEBI" id="CHEBI:43474"/>
        <dbReference type="ChEBI" id="CHEBI:46858"/>
        <dbReference type="ChEBI" id="CHEBI:61978"/>
        <dbReference type="EC" id="3.1.3.48"/>
    </reaction>
</comment>
<dbReference type="InterPro" id="IPR029021">
    <property type="entry name" value="Prot-tyrosine_phosphatase-like"/>
</dbReference>
<organism evidence="15 16">
    <name type="scientific">Dissophora globulifera</name>
    <dbReference type="NCBI Taxonomy" id="979702"/>
    <lineage>
        <taxon>Eukaryota</taxon>
        <taxon>Fungi</taxon>
        <taxon>Fungi incertae sedis</taxon>
        <taxon>Mucoromycota</taxon>
        <taxon>Mortierellomycotina</taxon>
        <taxon>Mortierellomycetes</taxon>
        <taxon>Mortierellales</taxon>
        <taxon>Mortierellaceae</taxon>
        <taxon>Dissophora</taxon>
    </lineage>
</organism>
<dbReference type="GO" id="GO:0004725">
    <property type="term" value="F:protein tyrosine phosphatase activity"/>
    <property type="evidence" value="ECO:0007669"/>
    <property type="project" value="UniProtKB-EC"/>
</dbReference>
<evidence type="ECO:0000259" key="13">
    <source>
        <dbReference type="PROSITE" id="PS50054"/>
    </source>
</evidence>
<dbReference type="InterPro" id="IPR020422">
    <property type="entry name" value="TYR_PHOSPHATASE_DUAL_dom"/>
</dbReference>
<dbReference type="GO" id="GO:0004722">
    <property type="term" value="F:protein serine/threonine phosphatase activity"/>
    <property type="evidence" value="ECO:0007669"/>
    <property type="project" value="UniProtKB-EC"/>
</dbReference>
<dbReference type="InterPro" id="IPR000387">
    <property type="entry name" value="Tyr_Pase_dom"/>
</dbReference>
<reference evidence="15" key="1">
    <citation type="journal article" date="2020" name="Fungal Divers.">
        <title>Resolving the Mortierellaceae phylogeny through synthesis of multi-gene phylogenetics and phylogenomics.</title>
        <authorList>
            <person name="Vandepol N."/>
            <person name="Liber J."/>
            <person name="Desiro A."/>
            <person name="Na H."/>
            <person name="Kennedy M."/>
            <person name="Barry K."/>
            <person name="Grigoriev I.V."/>
            <person name="Miller A.N."/>
            <person name="O'Donnell K."/>
            <person name="Stajich J.E."/>
            <person name="Bonito G."/>
        </authorList>
    </citation>
    <scope>NUCLEOTIDE SEQUENCE</scope>
    <source>
        <strain evidence="15">REB-010B</strain>
    </source>
</reference>
<comment type="subcellular location">
    <subcellularLocation>
        <location evidence="2">Cytoplasm</location>
    </subcellularLocation>
    <subcellularLocation>
        <location evidence="1">Nucleus</location>
    </subcellularLocation>
</comment>
<evidence type="ECO:0000256" key="10">
    <source>
        <dbReference type="ARBA" id="ARBA00051722"/>
    </source>
</evidence>
<proteinExistence type="inferred from homology"/>
<keyword evidence="5" id="KW-0378">Hydrolase</keyword>
<feature type="domain" description="Tyrosine-protein phosphatase" evidence="13">
    <location>
        <begin position="22"/>
        <end position="163"/>
    </location>
</feature>
<keyword evidence="16" id="KW-1185">Reference proteome</keyword>
<dbReference type="PROSITE" id="PS50056">
    <property type="entry name" value="TYR_PHOSPHATASE_2"/>
    <property type="match status" value="1"/>
</dbReference>